<dbReference type="Proteomes" id="UP000283619">
    <property type="component" value="Unassembled WGS sequence"/>
</dbReference>
<name>A0A423P5Z4_PSEFL</name>
<dbReference type="RefSeq" id="WP_077573298.1">
    <property type="nucleotide sequence ID" value="NZ_MOBZ01000009.1"/>
</dbReference>
<organism evidence="1 2">
    <name type="scientific">Pseudomonas fluorescens</name>
    <dbReference type="NCBI Taxonomy" id="294"/>
    <lineage>
        <taxon>Bacteria</taxon>
        <taxon>Pseudomonadati</taxon>
        <taxon>Pseudomonadota</taxon>
        <taxon>Gammaproteobacteria</taxon>
        <taxon>Pseudomonadales</taxon>
        <taxon>Pseudomonadaceae</taxon>
        <taxon>Pseudomonas</taxon>
    </lineage>
</organism>
<sequence length="156" mass="17276">MSDQKFYTQLDLDKSLQPLPSTKYATTTDNNHFQATITPPLGTFGDFKATQHTYRSFTPDTISIIGRRTNGATLDQLHIFIPATLKNGKYRIEDSSGISVGIVTGGFLHEGIKGKLSIEQNGDKTFVEANFDYEILHLGNKHIVNGKLALQATEFL</sequence>
<comment type="caution">
    <text evidence="1">The sequence shown here is derived from an EMBL/GenBank/DDBJ whole genome shotgun (WGS) entry which is preliminary data.</text>
</comment>
<proteinExistence type="predicted"/>
<accession>A0A423P5Z4</accession>
<evidence type="ECO:0000313" key="1">
    <source>
        <dbReference type="EMBL" id="ROO09675.1"/>
    </source>
</evidence>
<reference evidence="1 2" key="1">
    <citation type="submission" date="2016-10" db="EMBL/GenBank/DDBJ databases">
        <title>Comparative genome analysis of multiple Pseudomonas spp. focuses on biocontrol and plant growth promoting traits.</title>
        <authorList>
            <person name="Tao X.-Y."/>
            <person name="Taylor C.G."/>
        </authorList>
    </citation>
    <scope>NUCLEOTIDE SEQUENCE [LARGE SCALE GENOMIC DNA]</scope>
    <source>
        <strain evidence="1 2">36G2</strain>
    </source>
</reference>
<protein>
    <submittedName>
        <fullName evidence="1">Uncharacterized protein</fullName>
    </submittedName>
</protein>
<evidence type="ECO:0000313" key="2">
    <source>
        <dbReference type="Proteomes" id="UP000283619"/>
    </source>
</evidence>
<gene>
    <name evidence="1" type="ORF">BK673_12265</name>
</gene>
<dbReference type="AlphaFoldDB" id="A0A423P5Z4"/>
<dbReference type="EMBL" id="MOBZ01000009">
    <property type="protein sequence ID" value="ROO09675.1"/>
    <property type="molecule type" value="Genomic_DNA"/>
</dbReference>